<proteinExistence type="predicted"/>
<keyword evidence="3" id="KW-0547">Nucleotide-binding</keyword>
<dbReference type="Pfam" id="PF00211">
    <property type="entry name" value="Guanylate_cyc"/>
    <property type="match status" value="1"/>
</dbReference>
<evidence type="ECO:0000256" key="5">
    <source>
        <dbReference type="ARBA" id="ARBA00023136"/>
    </source>
</evidence>
<reference evidence="9" key="1">
    <citation type="submission" date="2021-01" db="EMBL/GenBank/DDBJ databases">
        <authorList>
            <person name="Corre E."/>
            <person name="Pelletier E."/>
            <person name="Niang G."/>
            <person name="Scheremetjew M."/>
            <person name="Finn R."/>
            <person name="Kale V."/>
            <person name="Holt S."/>
            <person name="Cochrane G."/>
            <person name="Meng A."/>
            <person name="Brown T."/>
            <person name="Cohen L."/>
        </authorList>
    </citation>
    <scope>NUCLEOTIDE SEQUENCE</scope>
    <source>
        <strain evidence="9">CCMP325</strain>
    </source>
</reference>
<dbReference type="InterPro" id="IPR050401">
    <property type="entry name" value="Cyclic_nucleotide_synthase"/>
</dbReference>
<dbReference type="GO" id="GO:0035556">
    <property type="term" value="P:intracellular signal transduction"/>
    <property type="evidence" value="ECO:0007669"/>
    <property type="project" value="InterPro"/>
</dbReference>
<evidence type="ECO:0000256" key="1">
    <source>
        <dbReference type="ARBA" id="ARBA00004370"/>
    </source>
</evidence>
<name>A0A7S0E3T3_9CRYP</name>
<dbReference type="PROSITE" id="PS50125">
    <property type="entry name" value="GUANYLATE_CYCLASE_2"/>
    <property type="match status" value="1"/>
</dbReference>
<feature type="compositionally biased region" description="Low complexity" evidence="7">
    <location>
        <begin position="15"/>
        <end position="25"/>
    </location>
</feature>
<feature type="compositionally biased region" description="Basic and acidic residues" evidence="7">
    <location>
        <begin position="478"/>
        <end position="487"/>
    </location>
</feature>
<keyword evidence="4" id="KW-1133">Transmembrane helix</keyword>
<evidence type="ECO:0000256" key="6">
    <source>
        <dbReference type="ARBA" id="ARBA00023239"/>
    </source>
</evidence>
<protein>
    <recommendedName>
        <fullName evidence="8">Guanylate cyclase domain-containing protein</fullName>
    </recommendedName>
</protein>
<keyword evidence="6" id="KW-0456">Lyase</keyword>
<dbReference type="AlphaFoldDB" id="A0A7S0E3T3"/>
<dbReference type="SMART" id="SM00044">
    <property type="entry name" value="CYCc"/>
    <property type="match status" value="1"/>
</dbReference>
<dbReference type="GO" id="GO:0004383">
    <property type="term" value="F:guanylate cyclase activity"/>
    <property type="evidence" value="ECO:0007669"/>
    <property type="project" value="TreeGrafter"/>
</dbReference>
<feature type="region of interest" description="Disordered" evidence="7">
    <location>
        <begin position="15"/>
        <end position="44"/>
    </location>
</feature>
<organism evidence="9">
    <name type="scientific">Hanusia phi</name>
    <dbReference type="NCBI Taxonomy" id="3032"/>
    <lineage>
        <taxon>Eukaryota</taxon>
        <taxon>Cryptophyceae</taxon>
        <taxon>Pyrenomonadales</taxon>
        <taxon>Geminigeraceae</taxon>
        <taxon>Hanusia</taxon>
    </lineage>
</organism>
<dbReference type="GO" id="GO:0001653">
    <property type="term" value="F:peptide receptor activity"/>
    <property type="evidence" value="ECO:0007669"/>
    <property type="project" value="TreeGrafter"/>
</dbReference>
<dbReference type="GO" id="GO:0004016">
    <property type="term" value="F:adenylate cyclase activity"/>
    <property type="evidence" value="ECO:0007669"/>
    <property type="project" value="TreeGrafter"/>
</dbReference>
<accession>A0A7S0E3T3</accession>
<dbReference type="InterPro" id="IPR001054">
    <property type="entry name" value="A/G_cyclase"/>
</dbReference>
<keyword evidence="2" id="KW-0812">Transmembrane</keyword>
<dbReference type="SUPFAM" id="SSF55073">
    <property type="entry name" value="Nucleotide cyclase"/>
    <property type="match status" value="1"/>
</dbReference>
<dbReference type="PANTHER" id="PTHR11920">
    <property type="entry name" value="GUANYLYL CYCLASE"/>
    <property type="match status" value="1"/>
</dbReference>
<evidence type="ECO:0000256" key="3">
    <source>
        <dbReference type="ARBA" id="ARBA00022741"/>
    </source>
</evidence>
<sequence length="505" mass="55173">MHILMARNIARFHSSLPSSPSSSRSGTYKTYTRDEESKEDETGTASELLSGLLLEEKQALSEVKAQVLLEVLSATTAILPCTRKVGLVISKGPNLQVVLANETLKTLLDWPKSKDDCPQTIHDILPPQIRRVHQQWVTKAIEQGNLPGSLLHPLRNVSLQKASGGSVQANVILRTLGGDVDLGSDDCMIYSLILPVDDDGHCESPHNQSGLVSSAGLWHLAAEVLYGSSAGRIVAAGQLPEPESYSLATVLFLDIVGYTKRCMELSPDEITDWMSHVHADIEQLIAEHAIRKIETRGDCYICASGTNSVQGDGDHDQMTRMVKFAVAVFHRIKANNDTLVRVGIACGPLTIAYIDSNHFAPTMCAFGDTMNTAARMEQSGIPGLLHLSEEAALRYLNERWSQREEGGMEGETSSSATGLTCGVNWDRMDIKGKGTLRTAWIDCETGGFEKVQDRVKRELQLCDEGSEGKRTKGGGDLCDSKHEDSPRTSEFVDPWACQLLGNDER</sequence>
<dbReference type="InterPro" id="IPR029787">
    <property type="entry name" value="Nucleotide_cyclase"/>
</dbReference>
<dbReference type="CDD" id="cd07302">
    <property type="entry name" value="CHD"/>
    <property type="match status" value="1"/>
</dbReference>
<dbReference type="PANTHER" id="PTHR11920:SF335">
    <property type="entry name" value="GUANYLATE CYCLASE"/>
    <property type="match status" value="1"/>
</dbReference>
<evidence type="ECO:0000259" key="8">
    <source>
        <dbReference type="PROSITE" id="PS50125"/>
    </source>
</evidence>
<evidence type="ECO:0000256" key="7">
    <source>
        <dbReference type="SAM" id="MobiDB-lite"/>
    </source>
</evidence>
<comment type="subcellular location">
    <subcellularLocation>
        <location evidence="1">Membrane</location>
    </subcellularLocation>
</comment>
<feature type="domain" description="Guanylate cyclase" evidence="8">
    <location>
        <begin position="249"/>
        <end position="377"/>
    </location>
</feature>
<evidence type="ECO:0000256" key="2">
    <source>
        <dbReference type="ARBA" id="ARBA00022692"/>
    </source>
</evidence>
<feature type="region of interest" description="Disordered" evidence="7">
    <location>
        <begin position="464"/>
        <end position="489"/>
    </location>
</feature>
<dbReference type="Gene3D" id="3.30.70.1230">
    <property type="entry name" value="Nucleotide cyclase"/>
    <property type="match status" value="1"/>
</dbReference>
<keyword evidence="5" id="KW-0472">Membrane</keyword>
<evidence type="ECO:0000313" key="9">
    <source>
        <dbReference type="EMBL" id="CAD8473708.1"/>
    </source>
</evidence>
<dbReference type="GO" id="GO:0005886">
    <property type="term" value="C:plasma membrane"/>
    <property type="evidence" value="ECO:0007669"/>
    <property type="project" value="TreeGrafter"/>
</dbReference>
<evidence type="ECO:0000256" key="4">
    <source>
        <dbReference type="ARBA" id="ARBA00022989"/>
    </source>
</evidence>
<dbReference type="EMBL" id="HBEO01006919">
    <property type="protein sequence ID" value="CAD8473708.1"/>
    <property type="molecule type" value="Transcribed_RNA"/>
</dbReference>
<dbReference type="GO" id="GO:0007168">
    <property type="term" value="P:receptor guanylyl cyclase signaling pathway"/>
    <property type="evidence" value="ECO:0007669"/>
    <property type="project" value="TreeGrafter"/>
</dbReference>
<gene>
    <name evidence="9" type="ORF">HPHI1048_LOCUS4877</name>
</gene>
<dbReference type="GO" id="GO:0000166">
    <property type="term" value="F:nucleotide binding"/>
    <property type="evidence" value="ECO:0007669"/>
    <property type="project" value="UniProtKB-KW"/>
</dbReference>